<dbReference type="AlphaFoldDB" id="A0A1W0WSM9"/>
<name>A0A1W0WSM9_HYPEX</name>
<evidence type="ECO:0000313" key="2">
    <source>
        <dbReference type="Proteomes" id="UP000192578"/>
    </source>
</evidence>
<keyword evidence="2" id="KW-1185">Reference proteome</keyword>
<comment type="caution">
    <text evidence="1">The sequence shown here is derived from an EMBL/GenBank/DDBJ whole genome shotgun (WGS) entry which is preliminary data.</text>
</comment>
<sequence length="166" mass="19123">MDGKTDFPEGVFEFYQLSVRSLRVFADLSGSSNTIGDSIVTPVSNHRTVRSVASLGREDWSRVLISEDAGNRVTTHRLSRLRSGKEMESRMAVWRTEDEDWAHGGGVFQWKEEWSQFGIRSRCGDGMKRSQRRFHNNETLSLEYWGKIEKGEEWNVLLDCRNSGLF</sequence>
<protein>
    <submittedName>
        <fullName evidence="1">Uncharacterized protein</fullName>
    </submittedName>
</protein>
<evidence type="ECO:0000313" key="1">
    <source>
        <dbReference type="EMBL" id="OQV18195.1"/>
    </source>
</evidence>
<dbReference type="EMBL" id="MTYJ01000052">
    <property type="protein sequence ID" value="OQV18195.1"/>
    <property type="molecule type" value="Genomic_DNA"/>
</dbReference>
<dbReference type="Proteomes" id="UP000192578">
    <property type="component" value="Unassembled WGS sequence"/>
</dbReference>
<proteinExistence type="predicted"/>
<gene>
    <name evidence="1" type="ORF">BV898_07785</name>
</gene>
<reference evidence="2" key="1">
    <citation type="submission" date="2017-01" db="EMBL/GenBank/DDBJ databases">
        <title>Comparative genomics of anhydrobiosis in the tardigrade Hypsibius dujardini.</title>
        <authorList>
            <person name="Yoshida Y."/>
            <person name="Koutsovoulos G."/>
            <person name="Laetsch D."/>
            <person name="Stevens L."/>
            <person name="Kumar S."/>
            <person name="Horikawa D."/>
            <person name="Ishino K."/>
            <person name="Komine S."/>
            <person name="Tomita M."/>
            <person name="Blaxter M."/>
            <person name="Arakawa K."/>
        </authorList>
    </citation>
    <scope>NUCLEOTIDE SEQUENCE [LARGE SCALE GENOMIC DNA]</scope>
    <source>
        <strain evidence="2">Z151</strain>
    </source>
</reference>
<accession>A0A1W0WSM9</accession>
<organism evidence="1 2">
    <name type="scientific">Hypsibius exemplaris</name>
    <name type="common">Freshwater tardigrade</name>
    <dbReference type="NCBI Taxonomy" id="2072580"/>
    <lineage>
        <taxon>Eukaryota</taxon>
        <taxon>Metazoa</taxon>
        <taxon>Ecdysozoa</taxon>
        <taxon>Tardigrada</taxon>
        <taxon>Eutardigrada</taxon>
        <taxon>Parachela</taxon>
        <taxon>Hypsibioidea</taxon>
        <taxon>Hypsibiidae</taxon>
        <taxon>Hypsibius</taxon>
    </lineage>
</organism>